<dbReference type="PANTHER" id="PTHR38009">
    <property type="entry name" value="CONSERVED HYPOTHETICAL PHAGE TAIL PROTEIN"/>
    <property type="match status" value="1"/>
</dbReference>
<organism evidence="1 2">
    <name type="scientific">Myxacorys almedinensis A</name>
    <dbReference type="NCBI Taxonomy" id="2690445"/>
    <lineage>
        <taxon>Bacteria</taxon>
        <taxon>Bacillati</taxon>
        <taxon>Cyanobacteriota</taxon>
        <taxon>Cyanophyceae</taxon>
        <taxon>Leptolyngbyales</taxon>
        <taxon>Leptolyngbyaceae</taxon>
        <taxon>Myxacorys</taxon>
        <taxon>Myxacorys almedinensis</taxon>
    </lineage>
</organism>
<keyword evidence="2" id="KW-1185">Reference proteome</keyword>
<dbReference type="AlphaFoldDB" id="A0A8J7YXH6"/>
<proteinExistence type="predicted"/>
<dbReference type="Proteomes" id="UP000646053">
    <property type="component" value="Unassembled WGS sequence"/>
</dbReference>
<dbReference type="Pfam" id="PF06841">
    <property type="entry name" value="Phage_T4_gp19"/>
    <property type="match status" value="1"/>
</dbReference>
<dbReference type="EMBL" id="WVIE01000003">
    <property type="protein sequence ID" value="NDJ16467.1"/>
    <property type="molecule type" value="Genomic_DNA"/>
</dbReference>
<protein>
    <submittedName>
        <fullName evidence="1">Phage tail protein</fullName>
    </submittedName>
</protein>
<accession>A0A8J7YXH6</accession>
<evidence type="ECO:0000313" key="2">
    <source>
        <dbReference type="Proteomes" id="UP000646053"/>
    </source>
</evidence>
<name>A0A8J7YXH6_9CYAN</name>
<dbReference type="InterPro" id="IPR010667">
    <property type="entry name" value="Phage_T4_Gp19"/>
</dbReference>
<gene>
    <name evidence="1" type="ORF">GS601_04030</name>
</gene>
<dbReference type="InterPro" id="IPR011747">
    <property type="entry name" value="CHP02241"/>
</dbReference>
<dbReference type="PANTHER" id="PTHR38009:SF1">
    <property type="entry name" value="CONSERVED HYPOTHETICAL PHAGE TAIL PROTEIN"/>
    <property type="match status" value="1"/>
</dbReference>
<reference evidence="1" key="1">
    <citation type="submission" date="2019-12" db="EMBL/GenBank/DDBJ databases">
        <title>High-Quality draft genome sequences of three cyanobacteria isolated from the limestone walls of the Old Cathedral of Coimbra.</title>
        <authorList>
            <person name="Tiago I."/>
            <person name="Soares F."/>
            <person name="Portugal A."/>
        </authorList>
    </citation>
    <scope>NUCLEOTIDE SEQUENCE</scope>
    <source>
        <strain evidence="1">A</strain>
    </source>
</reference>
<dbReference type="GO" id="GO:0005198">
    <property type="term" value="F:structural molecule activity"/>
    <property type="evidence" value="ECO:0007669"/>
    <property type="project" value="InterPro"/>
</dbReference>
<sequence length="153" mass="16688">MGYNFLVEIGGLIAGGFSEVSGLESEIEVQEYREGGVNGFVHQFPTQVTYPNLVLTQGLTNVDLLWNWYSATAQGIVTLLNGSVLLLDRQRLPVMWWNFRDAYPVKWIGPQFNASNTTEVAVTQLELVHRGITKPLASQLLGAVGGAGIIPGL</sequence>
<comment type="caution">
    <text evidence="1">The sequence shown here is derived from an EMBL/GenBank/DDBJ whole genome shotgun (WGS) entry which is preliminary data.</text>
</comment>
<evidence type="ECO:0000313" key="1">
    <source>
        <dbReference type="EMBL" id="NDJ16467.1"/>
    </source>
</evidence>
<dbReference type="NCBIfam" id="TIGR02241">
    <property type="entry name" value="conserved hypothetical phage tail region protein"/>
    <property type="match status" value="1"/>
</dbReference>